<evidence type="ECO:0000313" key="2">
    <source>
        <dbReference type="EMBL" id="KAH0754168.1"/>
    </source>
</evidence>
<evidence type="ECO:0000313" key="3">
    <source>
        <dbReference type="Proteomes" id="UP000826656"/>
    </source>
</evidence>
<dbReference type="Proteomes" id="UP000826656">
    <property type="component" value="Unassembled WGS sequence"/>
</dbReference>
<accession>A0ABQ7URX3</accession>
<protein>
    <submittedName>
        <fullName evidence="2">Uncharacterized protein</fullName>
    </submittedName>
</protein>
<reference evidence="2 3" key="1">
    <citation type="journal article" date="2021" name="bioRxiv">
        <title>Chromosome-scale and haplotype-resolved genome assembly of a tetraploid potato cultivar.</title>
        <authorList>
            <person name="Sun H."/>
            <person name="Jiao W.-B."/>
            <person name="Krause K."/>
            <person name="Campoy J.A."/>
            <person name="Goel M."/>
            <person name="Folz-Donahue K."/>
            <person name="Kukat C."/>
            <person name="Huettel B."/>
            <person name="Schneeberger K."/>
        </authorList>
    </citation>
    <scope>NUCLEOTIDE SEQUENCE [LARGE SCALE GENOMIC DNA]</scope>
    <source>
        <strain evidence="2">SolTubOtavaFocal</strain>
        <tissue evidence="2">Leaves</tissue>
    </source>
</reference>
<comment type="caution">
    <text evidence="2">The sequence shown here is derived from an EMBL/GenBank/DDBJ whole genome shotgun (WGS) entry which is preliminary data.</text>
</comment>
<name>A0ABQ7URX3_SOLTU</name>
<evidence type="ECO:0000256" key="1">
    <source>
        <dbReference type="SAM" id="MobiDB-lite"/>
    </source>
</evidence>
<gene>
    <name evidence="2" type="ORF">KY290_024438</name>
</gene>
<feature type="compositionally biased region" description="Basic residues" evidence="1">
    <location>
        <begin position="108"/>
        <end position="117"/>
    </location>
</feature>
<feature type="region of interest" description="Disordered" evidence="1">
    <location>
        <begin position="98"/>
        <end position="117"/>
    </location>
</feature>
<proteinExistence type="predicted"/>
<keyword evidence="3" id="KW-1185">Reference proteome</keyword>
<dbReference type="EMBL" id="JAIVGD010000018">
    <property type="protein sequence ID" value="KAH0754168.1"/>
    <property type="molecule type" value="Genomic_DNA"/>
</dbReference>
<sequence length="117" mass="12643">MARCKHKSGQADGKKQHVLGVTRNLVDSSTGYMARTLLNRCCIRIEFFKCTTFGVSDTKSPSNIASRKVVPANAAVRRKVSGKPRGDAVVVKPCCGNQNSSGGPLKHLLSRRKAKTT</sequence>
<organism evidence="2 3">
    <name type="scientific">Solanum tuberosum</name>
    <name type="common">Potato</name>
    <dbReference type="NCBI Taxonomy" id="4113"/>
    <lineage>
        <taxon>Eukaryota</taxon>
        <taxon>Viridiplantae</taxon>
        <taxon>Streptophyta</taxon>
        <taxon>Embryophyta</taxon>
        <taxon>Tracheophyta</taxon>
        <taxon>Spermatophyta</taxon>
        <taxon>Magnoliopsida</taxon>
        <taxon>eudicotyledons</taxon>
        <taxon>Gunneridae</taxon>
        <taxon>Pentapetalae</taxon>
        <taxon>asterids</taxon>
        <taxon>lamiids</taxon>
        <taxon>Solanales</taxon>
        <taxon>Solanaceae</taxon>
        <taxon>Solanoideae</taxon>
        <taxon>Solaneae</taxon>
        <taxon>Solanum</taxon>
    </lineage>
</organism>